<evidence type="ECO:0000259" key="7">
    <source>
        <dbReference type="SMART" id="SM00134"/>
    </source>
</evidence>
<dbReference type="AlphaFoldDB" id="A0A6P7ZGW3"/>
<organism evidence="8 9">
    <name type="scientific">Microcaecilia unicolor</name>
    <dbReference type="NCBI Taxonomy" id="1415580"/>
    <lineage>
        <taxon>Eukaryota</taxon>
        <taxon>Metazoa</taxon>
        <taxon>Chordata</taxon>
        <taxon>Craniata</taxon>
        <taxon>Vertebrata</taxon>
        <taxon>Euteleostomi</taxon>
        <taxon>Amphibia</taxon>
        <taxon>Gymnophiona</taxon>
        <taxon>Siphonopidae</taxon>
        <taxon>Microcaecilia</taxon>
    </lineage>
</organism>
<keyword evidence="4" id="KW-0472">Membrane</keyword>
<dbReference type="KEGG" id="muo:115480808"/>
<dbReference type="OrthoDB" id="10002433at2759"/>
<dbReference type="Pfam" id="PF00087">
    <property type="entry name" value="Toxin_TOLIP"/>
    <property type="match status" value="1"/>
</dbReference>
<dbReference type="CDD" id="cd23543">
    <property type="entry name" value="TFP_LU_ECD_Ly6E"/>
    <property type="match status" value="1"/>
</dbReference>
<keyword evidence="5" id="KW-0325">Glycoprotein</keyword>
<evidence type="ECO:0000256" key="5">
    <source>
        <dbReference type="ARBA" id="ARBA00023180"/>
    </source>
</evidence>
<sequence length="124" mass="12980">MMSFLTCLLAAALSVQTAHSLVCFQCEAQTSNWNCLKPVTCPNSDDQCMTAVQFGGIGSTTAYISKGCSPICIATNLNLGVIGSATNCCNSFLCNISSATSVKVSYMAMAVSAAFLCILLRARL</sequence>
<evidence type="ECO:0000313" key="8">
    <source>
        <dbReference type="Proteomes" id="UP000515156"/>
    </source>
</evidence>
<dbReference type="InterPro" id="IPR045860">
    <property type="entry name" value="Snake_toxin-like_sf"/>
</dbReference>
<evidence type="ECO:0000256" key="4">
    <source>
        <dbReference type="ARBA" id="ARBA00023136"/>
    </source>
</evidence>
<keyword evidence="3 6" id="KW-0732">Signal</keyword>
<comment type="subcellular location">
    <subcellularLocation>
        <location evidence="1">Cell membrane</location>
    </subcellularLocation>
</comment>
<dbReference type="FunFam" id="2.10.60.10:FF:000003">
    <property type="entry name" value="lymphocyte antigen 6E isoform X1"/>
    <property type="match status" value="1"/>
</dbReference>
<dbReference type="PANTHER" id="PTHR16983">
    <property type="entry name" value="UPAR/LY6 DOMAIN-CONTAINING PROTEIN"/>
    <property type="match status" value="1"/>
</dbReference>
<keyword evidence="8" id="KW-1185">Reference proteome</keyword>
<dbReference type="InParanoid" id="A0A6P7ZGW3"/>
<reference evidence="9" key="1">
    <citation type="submission" date="2025-08" db="UniProtKB">
        <authorList>
            <consortium name="RefSeq"/>
        </authorList>
    </citation>
    <scope>IDENTIFICATION</scope>
</reference>
<feature type="signal peptide" evidence="6">
    <location>
        <begin position="1"/>
        <end position="20"/>
    </location>
</feature>
<feature type="domain" description="UPAR/Ly6" evidence="7">
    <location>
        <begin position="21"/>
        <end position="105"/>
    </location>
</feature>
<accession>A0A6P7ZGW3</accession>
<dbReference type="InterPro" id="IPR051110">
    <property type="entry name" value="Ly-6/neurotoxin-like_GPI-ap"/>
</dbReference>
<dbReference type="FunCoup" id="A0A6P7ZGW3">
    <property type="interactions" value="66"/>
</dbReference>
<evidence type="ECO:0000256" key="2">
    <source>
        <dbReference type="ARBA" id="ARBA00022475"/>
    </source>
</evidence>
<evidence type="ECO:0000313" key="9">
    <source>
        <dbReference type="RefSeq" id="XP_030075591.1"/>
    </source>
</evidence>
<evidence type="ECO:0000256" key="6">
    <source>
        <dbReference type="SAM" id="SignalP"/>
    </source>
</evidence>
<proteinExistence type="predicted"/>
<dbReference type="SMART" id="SM00134">
    <property type="entry name" value="LU"/>
    <property type="match status" value="1"/>
</dbReference>
<gene>
    <name evidence="9" type="primary">LOC115480808</name>
</gene>
<protein>
    <submittedName>
        <fullName evidence="9">Lymphocyte antigen 6E-like</fullName>
    </submittedName>
</protein>
<dbReference type="SUPFAM" id="SSF57302">
    <property type="entry name" value="Snake toxin-like"/>
    <property type="match status" value="1"/>
</dbReference>
<dbReference type="PANTHER" id="PTHR16983:SF13">
    <property type="entry name" value="LYMPHOCYTE ANTIGEN 6E"/>
    <property type="match status" value="1"/>
</dbReference>
<keyword evidence="2" id="KW-1003">Cell membrane</keyword>
<dbReference type="GO" id="GO:0005886">
    <property type="term" value="C:plasma membrane"/>
    <property type="evidence" value="ECO:0007669"/>
    <property type="project" value="UniProtKB-SubCell"/>
</dbReference>
<dbReference type="Gene3D" id="2.10.60.10">
    <property type="entry name" value="CD59"/>
    <property type="match status" value="1"/>
</dbReference>
<dbReference type="Proteomes" id="UP000515156">
    <property type="component" value="Chromosome 1"/>
</dbReference>
<feature type="chain" id="PRO_5027597582" evidence="6">
    <location>
        <begin position="21"/>
        <end position="124"/>
    </location>
</feature>
<dbReference type="InterPro" id="IPR016054">
    <property type="entry name" value="LY6_UPA_recep-like"/>
</dbReference>
<name>A0A6P7ZGW3_9AMPH</name>
<dbReference type="InterPro" id="IPR035076">
    <property type="entry name" value="Toxin/TOLIP"/>
</dbReference>
<dbReference type="RefSeq" id="XP_030075591.1">
    <property type="nucleotide sequence ID" value="XM_030219731.1"/>
</dbReference>
<dbReference type="GO" id="GO:0030550">
    <property type="term" value="F:acetylcholine receptor inhibitor activity"/>
    <property type="evidence" value="ECO:0007669"/>
    <property type="project" value="TreeGrafter"/>
</dbReference>
<evidence type="ECO:0000256" key="3">
    <source>
        <dbReference type="ARBA" id="ARBA00022729"/>
    </source>
</evidence>
<evidence type="ECO:0000256" key="1">
    <source>
        <dbReference type="ARBA" id="ARBA00004236"/>
    </source>
</evidence>
<dbReference type="GeneID" id="115480808"/>